<evidence type="ECO:0000313" key="3">
    <source>
        <dbReference type="EMBL" id="GMQ33235.1"/>
    </source>
</evidence>
<dbReference type="InterPro" id="IPR025303">
    <property type="entry name" value="PdaC"/>
</dbReference>
<evidence type="ECO:0008006" key="5">
    <source>
        <dbReference type="Google" id="ProtNLM"/>
    </source>
</evidence>
<evidence type="ECO:0000259" key="2">
    <source>
        <dbReference type="Pfam" id="PF13739"/>
    </source>
</evidence>
<accession>A0ABQ6Q130</accession>
<sequence>MNYFLVLISVLFVSCGPQENTQKEEGVVISSVTFELDSLVREKCSGESCARIRLVWPVAKGGEVANSINDHIRETVRNLMEYGEKESPDLEAGAEVFLEEYLSFKSEFPESAGEWEIQVEGEVVYSSDQTLSIQFFQYTYLGGAHPNSMVYFLNLNPNEGKVLERNQLILKETELLKLTEEKFRAFHEVEKGTSLEEDGRFFLPETGFFLANAMGFQEDKFKVIYIPYEIGPYAMGYTELEFSKEELGEIVRW</sequence>
<dbReference type="InterPro" id="IPR021729">
    <property type="entry name" value="DUF3298"/>
</dbReference>
<dbReference type="Gene3D" id="3.30.565.40">
    <property type="entry name" value="Fervidobacterium nodosum Rt17-B1 like"/>
    <property type="match status" value="1"/>
</dbReference>
<feature type="domain" description="DUF3298" evidence="1">
    <location>
        <begin position="175"/>
        <end position="243"/>
    </location>
</feature>
<reference evidence="3 4" key="1">
    <citation type="submission" date="2023-08" db="EMBL/GenBank/DDBJ databases">
        <title>Draft genome sequence of Algoriphagus taiwanensis.</title>
        <authorList>
            <person name="Takatani N."/>
            <person name="Hosokawa M."/>
            <person name="Sawabe T."/>
        </authorList>
    </citation>
    <scope>NUCLEOTIDE SEQUENCE [LARGE SCALE GENOMIC DNA]</scope>
    <source>
        <strain evidence="3 4">JCM 19755</strain>
    </source>
</reference>
<dbReference type="Gene3D" id="3.90.640.20">
    <property type="entry name" value="Heat-shock cognate protein, ATPase"/>
    <property type="match status" value="1"/>
</dbReference>
<dbReference type="EMBL" id="BTPE01000004">
    <property type="protein sequence ID" value="GMQ33235.1"/>
    <property type="molecule type" value="Genomic_DNA"/>
</dbReference>
<dbReference type="Pfam" id="PF13739">
    <property type="entry name" value="PdaC"/>
    <property type="match status" value="1"/>
</dbReference>
<proteinExistence type="predicted"/>
<dbReference type="RefSeq" id="WP_338228007.1">
    <property type="nucleotide sequence ID" value="NZ_BTPE01000004.1"/>
</dbReference>
<gene>
    <name evidence="3" type="ORF">Ataiwa_15070</name>
</gene>
<feature type="domain" description="Deacetylase PdaC" evidence="2">
    <location>
        <begin position="48"/>
        <end position="148"/>
    </location>
</feature>
<comment type="caution">
    <text evidence="3">The sequence shown here is derived from an EMBL/GenBank/DDBJ whole genome shotgun (WGS) entry which is preliminary data.</text>
</comment>
<name>A0ABQ6Q130_9BACT</name>
<protein>
    <recommendedName>
        <fullName evidence="5">Deacetylase PdaC domain-containing protein</fullName>
    </recommendedName>
</protein>
<keyword evidence="4" id="KW-1185">Reference proteome</keyword>
<evidence type="ECO:0000313" key="4">
    <source>
        <dbReference type="Proteomes" id="UP001307705"/>
    </source>
</evidence>
<evidence type="ECO:0000259" key="1">
    <source>
        <dbReference type="Pfam" id="PF11738"/>
    </source>
</evidence>
<dbReference type="Proteomes" id="UP001307705">
    <property type="component" value="Unassembled WGS sequence"/>
</dbReference>
<organism evidence="3 4">
    <name type="scientific">Algoriphagus taiwanensis</name>
    <dbReference type="NCBI Taxonomy" id="1445656"/>
    <lineage>
        <taxon>Bacteria</taxon>
        <taxon>Pseudomonadati</taxon>
        <taxon>Bacteroidota</taxon>
        <taxon>Cytophagia</taxon>
        <taxon>Cytophagales</taxon>
        <taxon>Cyclobacteriaceae</taxon>
        <taxon>Algoriphagus</taxon>
    </lineage>
</organism>
<dbReference type="Pfam" id="PF11738">
    <property type="entry name" value="DUF3298"/>
    <property type="match status" value="1"/>
</dbReference>
<dbReference type="InterPro" id="IPR037126">
    <property type="entry name" value="PdaC/RsiV-like_sf"/>
</dbReference>